<dbReference type="PANTHER" id="PTHR15323:SF6">
    <property type="entry name" value="CELL DIVISION CYCLE PROTEIN 123 HOMOLOG"/>
    <property type="match status" value="1"/>
</dbReference>
<comment type="caution">
    <text evidence="3">The sequence shown here is derived from an EMBL/GenBank/DDBJ whole genome shotgun (WGS) entry which is preliminary data.</text>
</comment>
<keyword evidence="4" id="KW-1185">Reference proteome</keyword>
<organism evidence="3 4">
    <name type="scientific">Cryptococcus wingfieldii CBS 7118</name>
    <dbReference type="NCBI Taxonomy" id="1295528"/>
    <lineage>
        <taxon>Eukaryota</taxon>
        <taxon>Fungi</taxon>
        <taxon>Dikarya</taxon>
        <taxon>Basidiomycota</taxon>
        <taxon>Agaricomycotina</taxon>
        <taxon>Tremellomycetes</taxon>
        <taxon>Tremellales</taxon>
        <taxon>Cryptococcaceae</taxon>
        <taxon>Cryptococcus</taxon>
    </lineage>
</organism>
<proteinExistence type="inferred from homology"/>
<accession>A0A1E3IY24</accession>
<dbReference type="PANTHER" id="PTHR15323">
    <property type="entry name" value="D123 PROTEIN"/>
    <property type="match status" value="1"/>
</dbReference>
<protein>
    <submittedName>
        <fullName evidence="3">Cytoplasmic protein</fullName>
    </submittedName>
</protein>
<dbReference type="GO" id="GO:0005737">
    <property type="term" value="C:cytoplasm"/>
    <property type="evidence" value="ECO:0007669"/>
    <property type="project" value="TreeGrafter"/>
</dbReference>
<evidence type="ECO:0000256" key="1">
    <source>
        <dbReference type="ARBA" id="ARBA00011047"/>
    </source>
</evidence>
<feature type="compositionally biased region" description="Low complexity" evidence="2">
    <location>
        <begin position="84"/>
        <end position="100"/>
    </location>
</feature>
<dbReference type="EMBL" id="AWGH01000016">
    <property type="protein sequence ID" value="ODN93499.1"/>
    <property type="molecule type" value="Genomic_DNA"/>
</dbReference>
<comment type="similarity">
    <text evidence="1">Belongs to the CDC123 family.</text>
</comment>
<dbReference type="Proteomes" id="UP000094819">
    <property type="component" value="Unassembled WGS sequence"/>
</dbReference>
<evidence type="ECO:0000313" key="3">
    <source>
        <dbReference type="EMBL" id="ODN93499.1"/>
    </source>
</evidence>
<dbReference type="InterPro" id="IPR009772">
    <property type="entry name" value="CDC123"/>
</dbReference>
<sequence length="381" mass="42564">MPVPAPTNQQVELFPTLTLQHIDAARTSSWHDTFADITFPAQIIDLAELGEQEEFLRWLEADSIFYPEGSEGTEETATISQEPSSRSRSSSNASNSSSSSIPPVYRLPELNAAIREAIKSFGGAAFPKLNWTSPKDAAFILPQASYGPLYCTTPSDIYLLLKSSDFVTHDIDPITAHSGLDADDPALGIKPKIELVLKKFESLNPSREVRAFVRENVLVGVSQRDMNFYDHLQPQEFRDKVVNTVKEFWLDEIRDNYEGGANYTIDLYLTPNYEDATIIDFQPYRQSTDALLFTYEELHSIAQAAISPSSSSSPVSPETTPILPILRIIESQAHPSVTRNAPTYQTSMMPLEMIELGEGRNMAEFKEAWDEAVRAGMEEEE</sequence>
<dbReference type="GeneID" id="30194577"/>
<dbReference type="AlphaFoldDB" id="A0A1E3IY24"/>
<name>A0A1E3IY24_9TREE</name>
<evidence type="ECO:0000256" key="2">
    <source>
        <dbReference type="SAM" id="MobiDB-lite"/>
    </source>
</evidence>
<feature type="region of interest" description="Disordered" evidence="2">
    <location>
        <begin position="70"/>
        <end position="101"/>
    </location>
</feature>
<evidence type="ECO:0000313" key="4">
    <source>
        <dbReference type="Proteomes" id="UP000094819"/>
    </source>
</evidence>
<gene>
    <name evidence="3" type="ORF">L198_05364</name>
</gene>
<dbReference type="Pfam" id="PF07065">
    <property type="entry name" value="D123"/>
    <property type="match status" value="1"/>
</dbReference>
<dbReference type="RefSeq" id="XP_019030604.1">
    <property type="nucleotide sequence ID" value="XM_019177451.1"/>
</dbReference>
<reference evidence="3 4" key="1">
    <citation type="submission" date="2016-06" db="EMBL/GenBank/DDBJ databases">
        <title>Evolution of pathogenesis and genome organization in the Tremellales.</title>
        <authorList>
            <person name="Cuomo C."/>
            <person name="Litvintseva A."/>
            <person name="Heitman J."/>
            <person name="Chen Y."/>
            <person name="Sun S."/>
            <person name="Springer D."/>
            <person name="Dromer F."/>
            <person name="Young S."/>
            <person name="Zeng Q."/>
            <person name="Chapman S."/>
            <person name="Gujja S."/>
            <person name="Saif S."/>
            <person name="Birren B."/>
        </authorList>
    </citation>
    <scope>NUCLEOTIDE SEQUENCE [LARGE SCALE GENOMIC DNA]</scope>
    <source>
        <strain evidence="3 4">CBS 7118</strain>
    </source>
</reference>
<dbReference type="OrthoDB" id="360540at2759"/>